<keyword evidence="3" id="KW-1185">Reference proteome</keyword>
<dbReference type="RefSeq" id="WP_038267811.1">
    <property type="nucleotide sequence ID" value="NZ_FSRH01000003.1"/>
</dbReference>
<reference evidence="2 3" key="1">
    <citation type="submission" date="2014-03" db="EMBL/GenBank/DDBJ databases">
        <title>Genome sequence of Clostridium litorale W6, DSM 5388.</title>
        <authorList>
            <person name="Poehlein A."/>
            <person name="Jagirdar A."/>
            <person name="Khonsari B."/>
            <person name="Chibani C.M."/>
            <person name="Gutierrez Gutierrez D.A."/>
            <person name="Davydova E."/>
            <person name="Alghaithi H.S."/>
            <person name="Nair K.P."/>
            <person name="Dhamotharan K."/>
            <person name="Chandran L."/>
            <person name="G W."/>
            <person name="Daniel R."/>
        </authorList>
    </citation>
    <scope>NUCLEOTIDE SEQUENCE [LARGE SCALE GENOMIC DNA]</scope>
    <source>
        <strain evidence="2 3">W6</strain>
    </source>
</reference>
<dbReference type="STRING" id="1121324.CLIT_23c03030"/>
<dbReference type="Proteomes" id="UP000027946">
    <property type="component" value="Unassembled WGS sequence"/>
</dbReference>
<organism evidence="2 3">
    <name type="scientific">Peptoclostridium litorale DSM 5388</name>
    <dbReference type="NCBI Taxonomy" id="1121324"/>
    <lineage>
        <taxon>Bacteria</taxon>
        <taxon>Bacillati</taxon>
        <taxon>Bacillota</taxon>
        <taxon>Clostridia</taxon>
        <taxon>Peptostreptococcales</taxon>
        <taxon>Peptoclostridiaceae</taxon>
        <taxon>Peptoclostridium</taxon>
    </lineage>
</organism>
<evidence type="ECO:0008006" key="4">
    <source>
        <dbReference type="Google" id="ProtNLM"/>
    </source>
</evidence>
<keyword evidence="1" id="KW-0812">Transmembrane</keyword>
<evidence type="ECO:0000313" key="2">
    <source>
        <dbReference type="EMBL" id="KDR94031.1"/>
    </source>
</evidence>
<keyword evidence="1" id="KW-0472">Membrane</keyword>
<gene>
    <name evidence="2" type="ORF">CLIT_23c03030</name>
</gene>
<dbReference type="OrthoDB" id="9784298at2"/>
<dbReference type="Pfam" id="PF04298">
    <property type="entry name" value="Zn_peptidase_2"/>
    <property type="match status" value="1"/>
</dbReference>
<evidence type="ECO:0000313" key="3">
    <source>
        <dbReference type="Proteomes" id="UP000027946"/>
    </source>
</evidence>
<comment type="caution">
    <text evidence="2">The sequence shown here is derived from an EMBL/GenBank/DDBJ whole genome shotgun (WGS) entry which is preliminary data.</text>
</comment>
<evidence type="ECO:0000256" key="1">
    <source>
        <dbReference type="SAM" id="Phobius"/>
    </source>
</evidence>
<accession>A0A069RAG3</accession>
<dbReference type="eggNOG" id="COG2738">
    <property type="taxonomic scope" value="Bacteria"/>
</dbReference>
<dbReference type="PANTHER" id="PTHR36434:SF1">
    <property type="entry name" value="MEMBRANE PROTEASE YUGP-RELATED"/>
    <property type="match status" value="1"/>
</dbReference>
<feature type="transmembrane region" description="Helical" evidence="1">
    <location>
        <begin position="198"/>
        <end position="222"/>
    </location>
</feature>
<dbReference type="InterPro" id="IPR007395">
    <property type="entry name" value="Zn_peptidase_2"/>
</dbReference>
<feature type="transmembrane region" description="Helical" evidence="1">
    <location>
        <begin position="6"/>
        <end position="24"/>
    </location>
</feature>
<keyword evidence="1" id="KW-1133">Transmembrane helix</keyword>
<dbReference type="AlphaFoldDB" id="A0A069RAG3"/>
<name>A0A069RAG3_PEPLI</name>
<protein>
    <recommendedName>
        <fullName evidence="4">Membrane protease YugP</fullName>
    </recommendedName>
</protein>
<dbReference type="PANTHER" id="PTHR36434">
    <property type="entry name" value="MEMBRANE PROTEASE YUGP-RELATED"/>
    <property type="match status" value="1"/>
</dbReference>
<dbReference type="EMBL" id="JJMM01000026">
    <property type="protein sequence ID" value="KDR94031.1"/>
    <property type="molecule type" value="Genomic_DNA"/>
</dbReference>
<sequence length="228" mass="25175">MYGYPFYDPTFIIMIPAIIFAVYAQAKVKSTFLKYLRVQSKKGYTGAQVAQYMLHSNGIDDVQIEMVAGMLSDHYDPRRKRLRLSQDVYMGASIASISVAAHEVGHAIQHARGYTPLKIRNSLVPVANIGSSMAWIFITLGFIISPALLDIGIMLFIGAVLFQVMTLPVEFNASSRAINELGSSHIIYADEIPYSKKVLSAAALTYVAATASAVLQLIRLLLIRNQRD</sequence>
<proteinExistence type="predicted"/>